<proteinExistence type="inferred from homology"/>
<keyword evidence="5 8" id="KW-0812">Transmembrane</keyword>
<comment type="similarity">
    <text evidence="2">Belongs to the AzlC family.</text>
</comment>
<dbReference type="AlphaFoldDB" id="A0A839A5B9"/>
<comment type="caution">
    <text evidence="9">The sequence shown here is derived from an EMBL/GenBank/DDBJ whole genome shotgun (WGS) entry which is preliminary data.</text>
</comment>
<gene>
    <name evidence="9" type="ORF">HW423_06525</name>
</gene>
<dbReference type="Proteomes" id="UP000571018">
    <property type="component" value="Unassembled WGS sequence"/>
</dbReference>
<dbReference type="GO" id="GO:1903785">
    <property type="term" value="P:L-valine transmembrane transport"/>
    <property type="evidence" value="ECO:0007669"/>
    <property type="project" value="TreeGrafter"/>
</dbReference>
<evidence type="ECO:0000256" key="6">
    <source>
        <dbReference type="ARBA" id="ARBA00022989"/>
    </source>
</evidence>
<accession>A0A839A5B9</accession>
<feature type="transmembrane region" description="Helical" evidence="8">
    <location>
        <begin position="69"/>
        <end position="87"/>
    </location>
</feature>
<feature type="transmembrane region" description="Helical" evidence="8">
    <location>
        <begin position="155"/>
        <end position="173"/>
    </location>
</feature>
<reference evidence="9 10" key="1">
    <citation type="submission" date="2020-06" db="EMBL/GenBank/DDBJ databases">
        <title>Reclassification of Facklamia ignava, Facklamia soureckii and Facklami tabacinasalis as Falseniella iganva gen. nov., comb. nov., Hutsoniella ignava gen. nov., comb. nov., and Ruoffia tabacinasalis gen. nov., comb. nov and description of Ruoffia haltotolerans sp. nov., isolated from hypersaline Inland Sea of Qatar.</title>
        <authorList>
            <person name="Fotedar R."/>
            <person name="Sankaranarayanan K."/>
            <person name="Lawson P."/>
            <person name="Caldwell M."/>
            <person name="Zeyara A."/>
            <person name="Al Malki A."/>
            <person name="Ali M."/>
        </authorList>
    </citation>
    <scope>NUCLEOTIDE SEQUENCE [LARGE SCALE GENOMIC DNA]</scope>
    <source>
        <strain evidence="9 10">INB8</strain>
    </source>
</reference>
<dbReference type="EMBL" id="JACAOA010000015">
    <property type="protein sequence ID" value="MBA5729436.1"/>
    <property type="molecule type" value="Genomic_DNA"/>
</dbReference>
<evidence type="ECO:0000256" key="2">
    <source>
        <dbReference type="ARBA" id="ARBA00010735"/>
    </source>
</evidence>
<name>A0A839A5B9_9LACT</name>
<evidence type="ECO:0000256" key="7">
    <source>
        <dbReference type="ARBA" id="ARBA00023136"/>
    </source>
</evidence>
<evidence type="ECO:0000256" key="1">
    <source>
        <dbReference type="ARBA" id="ARBA00004651"/>
    </source>
</evidence>
<feature type="transmembrane region" description="Helical" evidence="8">
    <location>
        <begin position="185"/>
        <end position="218"/>
    </location>
</feature>
<evidence type="ECO:0000256" key="4">
    <source>
        <dbReference type="ARBA" id="ARBA00022475"/>
    </source>
</evidence>
<dbReference type="RefSeq" id="WP_218931135.1">
    <property type="nucleotide sequence ID" value="NZ_JACAOA010000015.1"/>
</dbReference>
<evidence type="ECO:0000313" key="10">
    <source>
        <dbReference type="Proteomes" id="UP000571018"/>
    </source>
</evidence>
<keyword evidence="10" id="KW-1185">Reference proteome</keyword>
<dbReference type="PANTHER" id="PTHR34979:SF1">
    <property type="entry name" value="INNER MEMBRANE PROTEIN YGAZ"/>
    <property type="match status" value="1"/>
</dbReference>
<comment type="subcellular location">
    <subcellularLocation>
        <location evidence="1">Cell membrane</location>
        <topology evidence="1">Multi-pass membrane protein</topology>
    </subcellularLocation>
</comment>
<dbReference type="PANTHER" id="PTHR34979">
    <property type="entry name" value="INNER MEMBRANE PROTEIN YGAZ"/>
    <property type="match status" value="1"/>
</dbReference>
<dbReference type="Pfam" id="PF03591">
    <property type="entry name" value="AzlC"/>
    <property type="match status" value="1"/>
</dbReference>
<sequence>MKEAFKFAFPHTIPIMAGYIFLGIPFGLLAVSQGFSPLFAILMSVIIYSGAIQYAAIDVFLASFNPINAIILTLMVGARHIFYGIAMLTKFSKLDSKKYYTIFGLTDETFSVLVSIDIPENLSRDWVFFFITLLNQIYWVSGTVIGVLLGSMITINLEGIDFVLTALFITIFVDQWLNSSSKVPALVGILSGLLCLILFGANNFMIPAMVFIVGFFLYRFNKKGVARQ</sequence>
<keyword evidence="7 8" id="KW-0472">Membrane</keyword>
<keyword evidence="4" id="KW-1003">Cell membrane</keyword>
<dbReference type="GO" id="GO:0005886">
    <property type="term" value="C:plasma membrane"/>
    <property type="evidence" value="ECO:0007669"/>
    <property type="project" value="UniProtKB-SubCell"/>
</dbReference>
<feature type="transmembrane region" description="Helical" evidence="8">
    <location>
        <begin position="38"/>
        <end position="57"/>
    </location>
</feature>
<organism evidence="9 10">
    <name type="scientific">Ruoffia halotolerans</name>
    <dbReference type="NCBI Taxonomy" id="2748684"/>
    <lineage>
        <taxon>Bacteria</taxon>
        <taxon>Bacillati</taxon>
        <taxon>Bacillota</taxon>
        <taxon>Bacilli</taxon>
        <taxon>Lactobacillales</taxon>
        <taxon>Aerococcaceae</taxon>
        <taxon>Ruoffia</taxon>
    </lineage>
</organism>
<evidence type="ECO:0000256" key="8">
    <source>
        <dbReference type="SAM" id="Phobius"/>
    </source>
</evidence>
<feature type="transmembrane region" description="Helical" evidence="8">
    <location>
        <begin position="12"/>
        <end position="31"/>
    </location>
</feature>
<feature type="transmembrane region" description="Helical" evidence="8">
    <location>
        <begin position="128"/>
        <end position="148"/>
    </location>
</feature>
<evidence type="ECO:0000256" key="5">
    <source>
        <dbReference type="ARBA" id="ARBA00022692"/>
    </source>
</evidence>
<keyword evidence="3" id="KW-0813">Transport</keyword>
<evidence type="ECO:0000313" key="9">
    <source>
        <dbReference type="EMBL" id="MBA5729436.1"/>
    </source>
</evidence>
<keyword evidence="6 8" id="KW-1133">Transmembrane helix</keyword>
<dbReference type="InterPro" id="IPR011606">
    <property type="entry name" value="Brnchd-chn_aa_trnsp_permease"/>
</dbReference>
<evidence type="ECO:0000256" key="3">
    <source>
        <dbReference type="ARBA" id="ARBA00022448"/>
    </source>
</evidence>
<protein>
    <submittedName>
        <fullName evidence="9">AzlC family ABC transporter permease</fullName>
    </submittedName>
</protein>